<organism evidence="1 2">
    <name type="scientific">Hymenobacter elongatus</name>
    <dbReference type="NCBI Taxonomy" id="877208"/>
    <lineage>
        <taxon>Bacteria</taxon>
        <taxon>Pseudomonadati</taxon>
        <taxon>Bacteroidota</taxon>
        <taxon>Cytophagia</taxon>
        <taxon>Cytophagales</taxon>
        <taxon>Hymenobacteraceae</taxon>
        <taxon>Hymenobacter</taxon>
    </lineage>
</organism>
<dbReference type="EMBL" id="SRLD01000009">
    <property type="protein sequence ID" value="TGE17820.1"/>
    <property type="molecule type" value="Genomic_DNA"/>
</dbReference>
<name>A0A4Z0PN07_9BACT</name>
<gene>
    <name evidence="1" type="ORF">E5J99_06420</name>
</gene>
<dbReference type="OrthoDB" id="242612at2"/>
<evidence type="ECO:0000313" key="2">
    <source>
        <dbReference type="Proteomes" id="UP000297739"/>
    </source>
</evidence>
<keyword evidence="2" id="KW-1185">Reference proteome</keyword>
<proteinExistence type="predicted"/>
<dbReference type="RefSeq" id="WP_135496897.1">
    <property type="nucleotide sequence ID" value="NZ_SRLD01000009.1"/>
</dbReference>
<reference evidence="1 2" key="1">
    <citation type="submission" date="2019-04" db="EMBL/GenBank/DDBJ databases">
        <authorList>
            <person name="Feng G."/>
            <person name="Zhang J."/>
            <person name="Zhu H."/>
        </authorList>
    </citation>
    <scope>NUCLEOTIDE SEQUENCE [LARGE SCALE GENOMIC DNA]</scope>
    <source>
        <strain evidence="1 2">JCM 17223</strain>
    </source>
</reference>
<evidence type="ECO:0000313" key="1">
    <source>
        <dbReference type="EMBL" id="TGE17820.1"/>
    </source>
</evidence>
<dbReference type="AlphaFoldDB" id="A0A4Z0PN07"/>
<sequence>MTWLLLSGVALSAQAQYSFRGKPSQAVLRSFLQRSITMAGVCSDVYDEAERTQDIQDLDSVQAKFIGRAAFWWNSTYDTREDSLHFVQTYRNTSRIQANDSTVIVQGAVFEFIRDRGAATSNADLIRIPRWVLQAWGQKADTVRYFVSAKIAYAPGDTLDPTIRDGAQPFEVPDITRLEARMWLYYRACSYIGTGIEALHMGQMRLIANNDRYNDYAATRELFDQIRSFAQHGAPGFVQPNGLQGARRQWVLLDCHSRHLLTSRGQDLFDFYSMPISAMKLYTTANTKGFYRAGVYGTELLVNTCQDPQLNIFQDHEGPGLFLVEFDNSRSLSLSPSILPQYTMWGWDEITWFGQQPAAYRADWLRYAHNWLARNDTAVLLQMPGRRYMSLVDRNDHEIKPIYRFNDTQREKERIREIWDGVHDTFQPTYTVPGALAAGTRLAIETDGVVYWVDSTSHTIVRARWDAEAPVPGWVTSVVGDRPNAAGDLVFELEGSLFYRTLAHQIEYYKYAAETGRWVHYSTNGPADVAGNLVFEGAGSFLNRKNSPVLYYRSLAGRLEYLRYVDSTATWAHAVVRRVRVDDTPGAIVCPTTGMVACISRNNIKVFRLTGQRWANVSPPDGKGDVRSSLVWFKFLEDAQPDGTTGRFYYCSFTNDIGTTRYDYRSGQWDAGGFSYVGVRNAGGDIVCKDNSELLYRTSDYRIASVRWACPQGVAGRQGWLQSTYPQVQNCHSGLVRQRDNSFFYLDSRHTVQYLTWEAIKYLSPRDTLGAGTVPGTSIRVADEQRVRVSSTSPGAE</sequence>
<dbReference type="Proteomes" id="UP000297739">
    <property type="component" value="Unassembled WGS sequence"/>
</dbReference>
<comment type="caution">
    <text evidence="1">The sequence shown here is derived from an EMBL/GenBank/DDBJ whole genome shotgun (WGS) entry which is preliminary data.</text>
</comment>
<accession>A0A4Z0PN07</accession>
<protein>
    <submittedName>
        <fullName evidence="1">Uncharacterized protein</fullName>
    </submittedName>
</protein>